<accession>A0AAU0MGV0</accession>
<feature type="region of interest" description="Disordered" evidence="1">
    <location>
        <begin position="88"/>
        <end position="118"/>
    </location>
</feature>
<evidence type="ECO:0000313" key="5">
    <source>
        <dbReference type="Proteomes" id="UP001329313"/>
    </source>
</evidence>
<feature type="transmembrane region" description="Helical" evidence="2">
    <location>
        <begin position="35"/>
        <end position="52"/>
    </location>
</feature>
<gene>
    <name evidence="4" type="ORF">RYJ27_00770</name>
</gene>
<reference evidence="4 5" key="1">
    <citation type="submission" date="2023-10" db="EMBL/GenBank/DDBJ databases">
        <title>Y20.</title>
        <authorList>
            <person name="Zhang G."/>
            <person name="Ding Y."/>
        </authorList>
    </citation>
    <scope>NUCLEOTIDE SEQUENCE [LARGE SCALE GENOMIC DNA]</scope>
    <source>
        <strain evidence="4 5">Y20</strain>
    </source>
</reference>
<name>A0AAU0MGV0_9MICO</name>
<keyword evidence="2" id="KW-0812">Transmembrane</keyword>
<protein>
    <submittedName>
        <fullName evidence="4">DUF6458 family protein</fullName>
    </submittedName>
</protein>
<feature type="transmembrane region" description="Helical" evidence="2">
    <location>
        <begin position="64"/>
        <end position="84"/>
    </location>
</feature>
<dbReference type="RefSeq" id="WP_330170909.1">
    <property type="nucleotide sequence ID" value="NZ_CP137080.1"/>
</dbReference>
<keyword evidence="5" id="KW-1185">Reference proteome</keyword>
<keyword evidence="2" id="KW-0472">Membrane</keyword>
<sequence length="118" mass="12307">MRSATGCLSGRFFRTVVGGASGAVLDQEASTPMSIGFGIFLFAIGAICAFALNLDLGWIEITTVGYILMAAGAVVTIIGIALLARRRSISSTERTQVDPASGTRVTQREASAPDDPRV</sequence>
<evidence type="ECO:0000256" key="1">
    <source>
        <dbReference type="SAM" id="MobiDB-lite"/>
    </source>
</evidence>
<feature type="domain" description="DUF6458" evidence="3">
    <location>
        <begin position="33"/>
        <end position="106"/>
    </location>
</feature>
<dbReference type="KEGG" id="mliy:RYJ27_00770"/>
<dbReference type="AlphaFoldDB" id="A0AAU0MGV0"/>
<dbReference type="InterPro" id="IPR045597">
    <property type="entry name" value="DUF6458"/>
</dbReference>
<keyword evidence="2" id="KW-1133">Transmembrane helix</keyword>
<evidence type="ECO:0000259" key="3">
    <source>
        <dbReference type="Pfam" id="PF20059"/>
    </source>
</evidence>
<dbReference type="Proteomes" id="UP001329313">
    <property type="component" value="Chromosome"/>
</dbReference>
<organism evidence="4 5">
    <name type="scientific">Microbacterium limosum</name>
    <dbReference type="NCBI Taxonomy" id="3079935"/>
    <lineage>
        <taxon>Bacteria</taxon>
        <taxon>Bacillati</taxon>
        <taxon>Actinomycetota</taxon>
        <taxon>Actinomycetes</taxon>
        <taxon>Micrococcales</taxon>
        <taxon>Microbacteriaceae</taxon>
        <taxon>Microbacterium</taxon>
    </lineage>
</organism>
<evidence type="ECO:0000256" key="2">
    <source>
        <dbReference type="SAM" id="Phobius"/>
    </source>
</evidence>
<dbReference type="EMBL" id="CP137080">
    <property type="protein sequence ID" value="WOQ69815.1"/>
    <property type="molecule type" value="Genomic_DNA"/>
</dbReference>
<dbReference type="Pfam" id="PF20059">
    <property type="entry name" value="DUF6458"/>
    <property type="match status" value="1"/>
</dbReference>
<proteinExistence type="predicted"/>
<evidence type="ECO:0000313" key="4">
    <source>
        <dbReference type="EMBL" id="WOQ69815.1"/>
    </source>
</evidence>